<proteinExistence type="predicted"/>
<dbReference type="InterPro" id="IPR019410">
    <property type="entry name" value="Methyltransf_16"/>
</dbReference>
<dbReference type="OMA" id="LYENLDW"/>
<keyword evidence="1" id="KW-0808">Transferase</keyword>
<name>S9R925_SCHOY</name>
<dbReference type="PANTHER" id="PTHR14614:SF109">
    <property type="entry name" value="RIBOSOMAL LYSINE N-METHYLTRANSFERASE 5"/>
    <property type="match status" value="1"/>
</dbReference>
<dbReference type="VEuPathDB" id="FungiDB:SOCG_02152"/>
<dbReference type="AlphaFoldDB" id="S9R925"/>
<accession>S9R925</accession>
<dbReference type="GO" id="GO:0005829">
    <property type="term" value="C:cytosol"/>
    <property type="evidence" value="ECO:0007669"/>
    <property type="project" value="TreeGrafter"/>
</dbReference>
<keyword evidence="1" id="KW-0489">Methyltransferase</keyword>
<dbReference type="HOGENOM" id="CLU_036731_1_0_1"/>
<dbReference type="GO" id="GO:0032991">
    <property type="term" value="C:protein-containing complex"/>
    <property type="evidence" value="ECO:0007669"/>
    <property type="project" value="TreeGrafter"/>
</dbReference>
<dbReference type="Proteomes" id="UP000016088">
    <property type="component" value="Unassembled WGS sequence"/>
</dbReference>
<dbReference type="GeneID" id="25031130"/>
<dbReference type="EMBL" id="KE503206">
    <property type="protein sequence ID" value="EPX74670.1"/>
    <property type="molecule type" value="Genomic_DNA"/>
</dbReference>
<dbReference type="InterPro" id="IPR029063">
    <property type="entry name" value="SAM-dependent_MTases_sf"/>
</dbReference>
<protein>
    <submittedName>
        <fullName evidence="1">Methyltransferase</fullName>
    </submittedName>
</protein>
<reference evidence="1 2" key="1">
    <citation type="journal article" date="2011" name="Science">
        <title>Comparative functional genomics of the fission yeasts.</title>
        <authorList>
            <person name="Rhind N."/>
            <person name="Chen Z."/>
            <person name="Yassour M."/>
            <person name="Thompson D.A."/>
            <person name="Haas B.J."/>
            <person name="Habib N."/>
            <person name="Wapinski I."/>
            <person name="Roy S."/>
            <person name="Lin M.F."/>
            <person name="Heiman D.I."/>
            <person name="Young S.K."/>
            <person name="Furuya K."/>
            <person name="Guo Y."/>
            <person name="Pidoux A."/>
            <person name="Chen H.M."/>
            <person name="Robbertse B."/>
            <person name="Goldberg J.M."/>
            <person name="Aoki K."/>
            <person name="Bayne E.H."/>
            <person name="Berlin A.M."/>
            <person name="Desjardins C.A."/>
            <person name="Dobbs E."/>
            <person name="Dukaj L."/>
            <person name="Fan L."/>
            <person name="FitzGerald M.G."/>
            <person name="French C."/>
            <person name="Gujja S."/>
            <person name="Hansen K."/>
            <person name="Keifenheim D."/>
            <person name="Levin J.Z."/>
            <person name="Mosher R.A."/>
            <person name="Mueller C.A."/>
            <person name="Pfiffner J."/>
            <person name="Priest M."/>
            <person name="Russ C."/>
            <person name="Smialowska A."/>
            <person name="Swoboda P."/>
            <person name="Sykes S.M."/>
            <person name="Vaughn M."/>
            <person name="Vengrova S."/>
            <person name="Yoder R."/>
            <person name="Zeng Q."/>
            <person name="Allshire R."/>
            <person name="Baulcombe D."/>
            <person name="Birren B.W."/>
            <person name="Brown W."/>
            <person name="Ekwall K."/>
            <person name="Kellis M."/>
            <person name="Leatherwood J."/>
            <person name="Levin H."/>
            <person name="Margalit H."/>
            <person name="Martienssen R."/>
            <person name="Nieduszynski C.A."/>
            <person name="Spatafora J.W."/>
            <person name="Friedman N."/>
            <person name="Dalgaard J.Z."/>
            <person name="Baumann P."/>
            <person name="Niki H."/>
            <person name="Regev A."/>
            <person name="Nusbaum C."/>
        </authorList>
    </citation>
    <scope>NUCLEOTIDE SEQUENCE [LARGE SCALE GENOMIC DNA]</scope>
    <source>
        <strain evidence="2">yFS286</strain>
    </source>
</reference>
<organism evidence="1 2">
    <name type="scientific">Schizosaccharomyces octosporus (strain yFS286)</name>
    <name type="common">Fission yeast</name>
    <name type="synonym">Octosporomyces octosporus</name>
    <dbReference type="NCBI Taxonomy" id="483514"/>
    <lineage>
        <taxon>Eukaryota</taxon>
        <taxon>Fungi</taxon>
        <taxon>Dikarya</taxon>
        <taxon>Ascomycota</taxon>
        <taxon>Taphrinomycotina</taxon>
        <taxon>Schizosaccharomycetes</taxon>
        <taxon>Schizosaccharomycetales</taxon>
        <taxon>Schizosaccharomycetaceae</taxon>
        <taxon>Schizosaccharomyces</taxon>
    </lineage>
</organism>
<dbReference type="SMR" id="S9R925"/>
<dbReference type="GO" id="GO:0008757">
    <property type="term" value="F:S-adenosylmethionine-dependent methyltransferase activity"/>
    <property type="evidence" value="ECO:0007669"/>
    <property type="project" value="UniProtKB-ARBA"/>
</dbReference>
<dbReference type="PANTHER" id="PTHR14614">
    <property type="entry name" value="HEPATOCELLULAR CARCINOMA-ASSOCIATED ANTIGEN"/>
    <property type="match status" value="1"/>
</dbReference>
<dbReference type="Gene3D" id="3.40.50.150">
    <property type="entry name" value="Vaccinia Virus protein VP39"/>
    <property type="match status" value="1"/>
</dbReference>
<evidence type="ECO:0000313" key="2">
    <source>
        <dbReference type="Proteomes" id="UP000016088"/>
    </source>
</evidence>
<gene>
    <name evidence="1" type="ORF">SOCG_02152</name>
</gene>
<keyword evidence="2" id="KW-1185">Reference proteome</keyword>
<dbReference type="CDD" id="cd02440">
    <property type="entry name" value="AdoMet_MTases"/>
    <property type="match status" value="1"/>
</dbReference>
<evidence type="ECO:0000313" key="1">
    <source>
        <dbReference type="EMBL" id="EPX74670.1"/>
    </source>
</evidence>
<dbReference type="RefSeq" id="XP_013016100.1">
    <property type="nucleotide sequence ID" value="XM_013160646.1"/>
</dbReference>
<dbReference type="eggNOG" id="KOG2793">
    <property type="taxonomic scope" value="Eukaryota"/>
</dbReference>
<dbReference type="SUPFAM" id="SSF53335">
    <property type="entry name" value="S-adenosyl-L-methionine-dependent methyltransferases"/>
    <property type="match status" value="1"/>
</dbReference>
<dbReference type="GO" id="GO:0032259">
    <property type="term" value="P:methylation"/>
    <property type="evidence" value="ECO:0007669"/>
    <property type="project" value="UniProtKB-KW"/>
</dbReference>
<sequence>MVHFYHIRLLKVQPVHERGSKTCIIKAVFTLTTDLGEYFYPEHCPLQVVVADVSKGTPIPLKSESVAWKGYEVASTVSLTIPVSSKKLQLIIFPRRTIPNISLQDYHDILPVWSGSFSLSKDVGPKHVWRYLQHTDWEPFGLCFMEQMGESIAKHIWDAGIILSEKILKQEPEWTLSDKKNLQVLELGAGCGILGISVASKYPNASVCMTDLEDALGILQLNIFENRHLLHNNISTDVFVWSSQIPPKLQKRWDYILMSDVMYNDSSFSSLEAALKSLMQSQTRLFVSYKKRHENEKSFMDHLLQWCLLEHEIVLDSIILYSVVKK</sequence>
<dbReference type="OrthoDB" id="413520at2759"/>
<dbReference type="Pfam" id="PF10294">
    <property type="entry name" value="Methyltransf_16"/>
    <property type="match status" value="1"/>
</dbReference>